<protein>
    <submittedName>
        <fullName evidence="2">Uncharacterized protein</fullName>
    </submittedName>
</protein>
<accession>A0AAV8STW6</accession>
<reference evidence="2 3" key="1">
    <citation type="submission" date="2021-09" db="EMBL/GenBank/DDBJ databases">
        <title>Genomic insights and catalytic innovation underlie evolution of tropane alkaloids biosynthesis.</title>
        <authorList>
            <person name="Wang Y.-J."/>
            <person name="Tian T."/>
            <person name="Huang J.-P."/>
            <person name="Huang S.-X."/>
        </authorList>
    </citation>
    <scope>NUCLEOTIDE SEQUENCE [LARGE SCALE GENOMIC DNA]</scope>
    <source>
        <strain evidence="2">KIB-2018</strain>
        <tissue evidence="2">Leaf</tissue>
    </source>
</reference>
<dbReference type="Pfam" id="PF12579">
    <property type="entry name" value="DUF3755"/>
    <property type="match status" value="1"/>
</dbReference>
<comment type="caution">
    <text evidence="2">The sequence shown here is derived from an EMBL/GenBank/DDBJ whole genome shotgun (WGS) entry which is preliminary data.</text>
</comment>
<sequence length="247" mass="27579">MANAFGIHYQDAKYASYPFNSTGAVGSNSGLKTLSSALKHNPGISTDWSLKEQAILNAGLAQRSPAESLVTVYANISMKLPNKTVRDVALRCRWLTKKENSKRRKDGNLAGKGKEKMGRVSTHSTRTSQLMARPNVPRCTTLRMSADTDDDVPHKALSTVTRRLLDQNKETIKQISENFSTMQFEENTVLLAQMRDNILKIMDEIYLPEVMKQMPPLPVKLDEELTKKLLPPPNLPKSDDSSQFNCA</sequence>
<dbReference type="Proteomes" id="UP001159364">
    <property type="component" value="Linkage Group LG09"/>
</dbReference>
<gene>
    <name evidence="2" type="ORF">K2173_019278</name>
</gene>
<dbReference type="PANTHER" id="PTHR14000">
    <property type="entry name" value="FINGER CCCH DOMAIN PROTEIN, PUTATIVE (DUF3755)-RELATED"/>
    <property type="match status" value="1"/>
</dbReference>
<organism evidence="2 3">
    <name type="scientific">Erythroxylum novogranatense</name>
    <dbReference type="NCBI Taxonomy" id="1862640"/>
    <lineage>
        <taxon>Eukaryota</taxon>
        <taxon>Viridiplantae</taxon>
        <taxon>Streptophyta</taxon>
        <taxon>Embryophyta</taxon>
        <taxon>Tracheophyta</taxon>
        <taxon>Spermatophyta</taxon>
        <taxon>Magnoliopsida</taxon>
        <taxon>eudicotyledons</taxon>
        <taxon>Gunneridae</taxon>
        <taxon>Pentapetalae</taxon>
        <taxon>rosids</taxon>
        <taxon>fabids</taxon>
        <taxon>Malpighiales</taxon>
        <taxon>Erythroxylaceae</taxon>
        <taxon>Erythroxylum</taxon>
    </lineage>
</organism>
<proteinExistence type="predicted"/>
<feature type="compositionally biased region" description="Polar residues" evidence="1">
    <location>
        <begin position="121"/>
        <end position="130"/>
    </location>
</feature>
<dbReference type="EMBL" id="JAIWQS010000009">
    <property type="protein sequence ID" value="KAJ8755480.1"/>
    <property type="molecule type" value="Genomic_DNA"/>
</dbReference>
<evidence type="ECO:0000256" key="1">
    <source>
        <dbReference type="SAM" id="MobiDB-lite"/>
    </source>
</evidence>
<name>A0AAV8STW6_9ROSI</name>
<dbReference type="PANTHER" id="PTHR14000:SF45">
    <property type="entry name" value="FINGER CCCH DOMAIN PROTEIN, PUTATIVE (DUF3755)-RELATED"/>
    <property type="match status" value="1"/>
</dbReference>
<keyword evidence="3" id="KW-1185">Reference proteome</keyword>
<dbReference type="InterPro" id="IPR022228">
    <property type="entry name" value="DUF3755"/>
</dbReference>
<evidence type="ECO:0000313" key="3">
    <source>
        <dbReference type="Proteomes" id="UP001159364"/>
    </source>
</evidence>
<feature type="region of interest" description="Disordered" evidence="1">
    <location>
        <begin position="99"/>
        <end position="130"/>
    </location>
</feature>
<dbReference type="AlphaFoldDB" id="A0AAV8STW6"/>
<evidence type="ECO:0000313" key="2">
    <source>
        <dbReference type="EMBL" id="KAJ8755480.1"/>
    </source>
</evidence>